<evidence type="ECO:0000313" key="6">
    <source>
        <dbReference type="EMBL" id="KAF9793453.1"/>
    </source>
</evidence>
<evidence type="ECO:0000256" key="2">
    <source>
        <dbReference type="ARBA" id="ARBA00007262"/>
    </source>
</evidence>
<comment type="similarity">
    <text evidence="2">Belongs to the IFI6/IFI27 family.</text>
</comment>
<gene>
    <name evidence="6" type="ORF">BJ322DRAFT_1034738</name>
</gene>
<dbReference type="AlphaFoldDB" id="A0A9P6HRL1"/>
<proteinExistence type="inferred from homology"/>
<evidence type="ECO:0000256" key="5">
    <source>
        <dbReference type="ARBA" id="ARBA00023136"/>
    </source>
</evidence>
<keyword evidence="4" id="KW-1133">Transmembrane helix</keyword>
<evidence type="ECO:0000256" key="4">
    <source>
        <dbReference type="ARBA" id="ARBA00022989"/>
    </source>
</evidence>
<dbReference type="Gene3D" id="6.10.110.10">
    <property type="match status" value="1"/>
</dbReference>
<comment type="subcellular location">
    <subcellularLocation>
        <location evidence="1">Membrane</location>
        <topology evidence="1">Multi-pass membrane protein</topology>
    </subcellularLocation>
</comment>
<dbReference type="OrthoDB" id="440424at2759"/>
<organism evidence="6 7">
    <name type="scientific">Thelephora terrestris</name>
    <dbReference type="NCBI Taxonomy" id="56493"/>
    <lineage>
        <taxon>Eukaryota</taxon>
        <taxon>Fungi</taxon>
        <taxon>Dikarya</taxon>
        <taxon>Basidiomycota</taxon>
        <taxon>Agaricomycotina</taxon>
        <taxon>Agaricomycetes</taxon>
        <taxon>Thelephorales</taxon>
        <taxon>Thelephoraceae</taxon>
        <taxon>Thelephora</taxon>
    </lineage>
</organism>
<evidence type="ECO:0000256" key="1">
    <source>
        <dbReference type="ARBA" id="ARBA00004141"/>
    </source>
</evidence>
<dbReference type="Proteomes" id="UP000736335">
    <property type="component" value="Unassembled WGS sequence"/>
</dbReference>
<keyword evidence="3" id="KW-0812">Transmembrane</keyword>
<dbReference type="InterPro" id="IPR038213">
    <property type="entry name" value="IFI6/IFI27-like_sf"/>
</dbReference>
<keyword evidence="7" id="KW-1185">Reference proteome</keyword>
<accession>A0A9P6HRL1</accession>
<evidence type="ECO:0000256" key="3">
    <source>
        <dbReference type="ARBA" id="ARBA00022692"/>
    </source>
</evidence>
<dbReference type="Pfam" id="PF06140">
    <property type="entry name" value="Ifi-6-16"/>
    <property type="match status" value="1"/>
</dbReference>
<dbReference type="EMBL" id="WIUZ02000001">
    <property type="protein sequence ID" value="KAF9793453.1"/>
    <property type="molecule type" value="Genomic_DNA"/>
</dbReference>
<comment type="caution">
    <text evidence="6">The sequence shown here is derived from an EMBL/GenBank/DDBJ whole genome shotgun (WGS) entry which is preliminary data.</text>
</comment>
<name>A0A9P6HRL1_9AGAM</name>
<protein>
    <submittedName>
        <fullName evidence="6">Uncharacterized protein</fullName>
    </submittedName>
</protein>
<keyword evidence="5" id="KW-0472">Membrane</keyword>
<evidence type="ECO:0000313" key="7">
    <source>
        <dbReference type="Proteomes" id="UP000736335"/>
    </source>
</evidence>
<dbReference type="InterPro" id="IPR009311">
    <property type="entry name" value="IFI6/IFI27-like"/>
</dbReference>
<reference evidence="6" key="1">
    <citation type="journal article" date="2020" name="Nat. Commun.">
        <title>Large-scale genome sequencing of mycorrhizal fungi provides insights into the early evolution of symbiotic traits.</title>
        <authorList>
            <person name="Miyauchi S."/>
            <person name="Kiss E."/>
            <person name="Kuo A."/>
            <person name="Drula E."/>
            <person name="Kohler A."/>
            <person name="Sanchez-Garcia M."/>
            <person name="Morin E."/>
            <person name="Andreopoulos B."/>
            <person name="Barry K.W."/>
            <person name="Bonito G."/>
            <person name="Buee M."/>
            <person name="Carver A."/>
            <person name="Chen C."/>
            <person name="Cichocki N."/>
            <person name="Clum A."/>
            <person name="Culley D."/>
            <person name="Crous P.W."/>
            <person name="Fauchery L."/>
            <person name="Girlanda M."/>
            <person name="Hayes R.D."/>
            <person name="Keri Z."/>
            <person name="LaButti K."/>
            <person name="Lipzen A."/>
            <person name="Lombard V."/>
            <person name="Magnuson J."/>
            <person name="Maillard F."/>
            <person name="Murat C."/>
            <person name="Nolan M."/>
            <person name="Ohm R.A."/>
            <person name="Pangilinan J."/>
            <person name="Pereira M.F."/>
            <person name="Perotto S."/>
            <person name="Peter M."/>
            <person name="Pfister S."/>
            <person name="Riley R."/>
            <person name="Sitrit Y."/>
            <person name="Stielow J.B."/>
            <person name="Szollosi G."/>
            <person name="Zifcakova L."/>
            <person name="Stursova M."/>
            <person name="Spatafora J.W."/>
            <person name="Tedersoo L."/>
            <person name="Vaario L.M."/>
            <person name="Yamada A."/>
            <person name="Yan M."/>
            <person name="Wang P."/>
            <person name="Xu J."/>
            <person name="Bruns T."/>
            <person name="Baldrian P."/>
            <person name="Vilgalys R."/>
            <person name="Dunand C."/>
            <person name="Henrissat B."/>
            <person name="Grigoriev I.V."/>
            <person name="Hibbett D."/>
            <person name="Nagy L.G."/>
            <person name="Martin F.M."/>
        </authorList>
    </citation>
    <scope>NUCLEOTIDE SEQUENCE</scope>
    <source>
        <strain evidence="6">UH-Tt-Lm1</strain>
    </source>
</reference>
<sequence>MRTSRIILRTKPVAHTCPCCKILRRLGFDRLKTPFTPRVAKMLWSLRSLHVFGRDATATHPKPGEFTARATELPSWETIVASANEVVKAAEERLSAAACEFNVTGRMDDLKSTLHSILATSSEIRGHMSELTQQGLPLNRISDELGVMFGDILAHIGKTFPLSDQAPSQTERLEMVIIVLEKAKQGFLDLAHKYDMSEAGLESVRESFSLLMPHIEHLVVITGDLIEENPVLFSTLICSVTGILVPEAWILRPLLSVMGYGLYGPVKGTPAAWAQFQFWGAAVKKGSWFAILQKAGMKGVSSSIRPVMGAIGGTIGALYGKLFR</sequence>
<reference evidence="6" key="2">
    <citation type="submission" date="2020-11" db="EMBL/GenBank/DDBJ databases">
        <authorList>
            <consortium name="DOE Joint Genome Institute"/>
            <person name="Kuo A."/>
            <person name="Miyauchi S."/>
            <person name="Kiss E."/>
            <person name="Drula E."/>
            <person name="Kohler A."/>
            <person name="Sanchez-Garcia M."/>
            <person name="Andreopoulos B."/>
            <person name="Barry K.W."/>
            <person name="Bonito G."/>
            <person name="Buee M."/>
            <person name="Carver A."/>
            <person name="Chen C."/>
            <person name="Cichocki N."/>
            <person name="Clum A."/>
            <person name="Culley D."/>
            <person name="Crous P.W."/>
            <person name="Fauchery L."/>
            <person name="Girlanda M."/>
            <person name="Hayes R."/>
            <person name="Keri Z."/>
            <person name="Labutti K."/>
            <person name="Lipzen A."/>
            <person name="Lombard V."/>
            <person name="Magnuson J."/>
            <person name="Maillard F."/>
            <person name="Morin E."/>
            <person name="Murat C."/>
            <person name="Nolan M."/>
            <person name="Ohm R."/>
            <person name="Pangilinan J."/>
            <person name="Pereira M."/>
            <person name="Perotto S."/>
            <person name="Peter M."/>
            <person name="Riley R."/>
            <person name="Sitrit Y."/>
            <person name="Stielow B."/>
            <person name="Szollosi G."/>
            <person name="Zifcakova L."/>
            <person name="Stursova M."/>
            <person name="Spatafora J.W."/>
            <person name="Tedersoo L."/>
            <person name="Vaario L.-M."/>
            <person name="Yamada A."/>
            <person name="Yan M."/>
            <person name="Wang P."/>
            <person name="Xu J."/>
            <person name="Bruns T."/>
            <person name="Baldrian P."/>
            <person name="Vilgalys R."/>
            <person name="Henrissat B."/>
            <person name="Grigoriev I.V."/>
            <person name="Hibbett D."/>
            <person name="Nagy L.G."/>
            <person name="Martin F.M."/>
        </authorList>
    </citation>
    <scope>NUCLEOTIDE SEQUENCE</scope>
    <source>
        <strain evidence="6">UH-Tt-Lm1</strain>
    </source>
</reference>
<dbReference type="GO" id="GO:0016020">
    <property type="term" value="C:membrane"/>
    <property type="evidence" value="ECO:0007669"/>
    <property type="project" value="UniProtKB-SubCell"/>
</dbReference>